<dbReference type="AlphaFoldDB" id="A0A0M3DI57"/>
<dbReference type="InterPro" id="IPR001279">
    <property type="entry name" value="Metallo-B-lactamas"/>
</dbReference>
<dbReference type="Pfam" id="PF00753">
    <property type="entry name" value="Lactamase_B"/>
    <property type="match status" value="1"/>
</dbReference>
<proteinExistence type="inferred from homology"/>
<keyword evidence="8" id="KW-1185">Reference proteome</keyword>
<dbReference type="SMART" id="SM00849">
    <property type="entry name" value="Lactamase_B"/>
    <property type="match status" value="1"/>
</dbReference>
<evidence type="ECO:0000313" key="8">
    <source>
        <dbReference type="Proteomes" id="UP000034407"/>
    </source>
</evidence>
<dbReference type="EMBL" id="LBBT01000215">
    <property type="protein sequence ID" value="KKY01124.1"/>
    <property type="molecule type" value="Genomic_DNA"/>
</dbReference>
<dbReference type="GO" id="GO:0016787">
    <property type="term" value="F:hydrolase activity"/>
    <property type="evidence" value="ECO:0007669"/>
    <property type="project" value="UniProtKB-KW"/>
</dbReference>
<evidence type="ECO:0000256" key="2">
    <source>
        <dbReference type="ARBA" id="ARBA00007749"/>
    </source>
</evidence>
<dbReference type="RefSeq" id="WP_046823208.1">
    <property type="nucleotide sequence ID" value="NZ_JBCLWQ010000002.1"/>
</dbReference>
<comment type="caution">
    <text evidence="7">The sequence shown here is derived from an EMBL/GenBank/DDBJ whole genome shotgun (WGS) entry which is preliminary data.</text>
</comment>
<name>A0A0M3DI57_9FIRM</name>
<evidence type="ECO:0000256" key="3">
    <source>
        <dbReference type="ARBA" id="ARBA00022723"/>
    </source>
</evidence>
<organism evidence="7 8">
    <name type="scientific">Paraclostridium benzoelyticum</name>
    <dbReference type="NCBI Taxonomy" id="1629550"/>
    <lineage>
        <taxon>Bacteria</taxon>
        <taxon>Bacillati</taxon>
        <taxon>Bacillota</taxon>
        <taxon>Clostridia</taxon>
        <taxon>Peptostreptococcales</taxon>
        <taxon>Peptostreptococcaceae</taxon>
        <taxon>Paraclostridium</taxon>
    </lineage>
</organism>
<evidence type="ECO:0000256" key="4">
    <source>
        <dbReference type="ARBA" id="ARBA00022801"/>
    </source>
</evidence>
<sequence>MKIIALEFYKNGFMKEALAFGGSVEKEKIDPNKNYESSLQNYLIDTGKEVILVDTGVPVETKDVEPKPEQMIYTGEKVNNFVDALKKAGYEPKDIDKVIVTHKHQDHTGELRLFDDSKIYISEIEAQSMDLKGNNIVRVNFEDGEYKNFKESQKITDNIFMLPAYGHTKGNSIVVAEFEGLHYMFHGDVTYTDEALRQNALSVVFEDKELAKQTLNNVREFVKENKTVYLSTHTPEALISLKENKVMEL</sequence>
<evidence type="ECO:0000259" key="6">
    <source>
        <dbReference type="SMART" id="SM00849"/>
    </source>
</evidence>
<gene>
    <name evidence="7" type="ORF">VN21_10390</name>
</gene>
<protein>
    <submittedName>
        <fullName evidence="7">Beta-lactamase</fullName>
    </submittedName>
</protein>
<feature type="domain" description="Metallo-beta-lactamase" evidence="6">
    <location>
        <begin position="38"/>
        <end position="233"/>
    </location>
</feature>
<comment type="cofactor">
    <cofactor evidence="1">
        <name>Zn(2+)</name>
        <dbReference type="ChEBI" id="CHEBI:29105"/>
    </cofactor>
</comment>
<dbReference type="InterPro" id="IPR051013">
    <property type="entry name" value="MBL_superfamily_lactonases"/>
</dbReference>
<dbReference type="SUPFAM" id="SSF56281">
    <property type="entry name" value="Metallo-hydrolase/oxidoreductase"/>
    <property type="match status" value="1"/>
</dbReference>
<dbReference type="InterPro" id="IPR036866">
    <property type="entry name" value="RibonucZ/Hydroxyglut_hydro"/>
</dbReference>
<keyword evidence="5" id="KW-0862">Zinc</keyword>
<dbReference type="PATRIC" id="fig|1629550.3.peg.1528"/>
<dbReference type="Proteomes" id="UP000034407">
    <property type="component" value="Unassembled WGS sequence"/>
</dbReference>
<evidence type="ECO:0000256" key="1">
    <source>
        <dbReference type="ARBA" id="ARBA00001947"/>
    </source>
</evidence>
<evidence type="ECO:0000313" key="7">
    <source>
        <dbReference type="EMBL" id="KKY01124.1"/>
    </source>
</evidence>
<dbReference type="PANTHER" id="PTHR42978:SF2">
    <property type="entry name" value="102 KBASES UNSTABLE REGION: FROM 1 TO 119443"/>
    <property type="match status" value="1"/>
</dbReference>
<comment type="similarity">
    <text evidence="2">Belongs to the metallo-beta-lactamase superfamily.</text>
</comment>
<dbReference type="OrthoDB" id="9803916at2"/>
<accession>A0A0M3DI57</accession>
<reference evidence="7 8" key="1">
    <citation type="submission" date="2015-04" db="EMBL/GenBank/DDBJ databases">
        <title>Microcin producing Clostridium sp. JC272T.</title>
        <authorList>
            <person name="Jyothsna T."/>
            <person name="Sasikala C."/>
            <person name="Ramana C."/>
        </authorList>
    </citation>
    <scope>NUCLEOTIDE SEQUENCE [LARGE SCALE GENOMIC DNA]</scope>
    <source>
        <strain evidence="7 8">JC272</strain>
    </source>
</reference>
<keyword evidence="3" id="KW-0479">Metal-binding</keyword>
<dbReference type="GO" id="GO:0046872">
    <property type="term" value="F:metal ion binding"/>
    <property type="evidence" value="ECO:0007669"/>
    <property type="project" value="UniProtKB-KW"/>
</dbReference>
<dbReference type="PANTHER" id="PTHR42978">
    <property type="entry name" value="QUORUM-QUENCHING LACTONASE YTNP-RELATED-RELATED"/>
    <property type="match status" value="1"/>
</dbReference>
<evidence type="ECO:0000256" key="5">
    <source>
        <dbReference type="ARBA" id="ARBA00022833"/>
    </source>
</evidence>
<dbReference type="Gene3D" id="3.60.15.10">
    <property type="entry name" value="Ribonuclease Z/Hydroxyacylglutathione hydrolase-like"/>
    <property type="match status" value="1"/>
</dbReference>
<keyword evidence="4" id="KW-0378">Hydrolase</keyword>